<feature type="compositionally biased region" description="Low complexity" evidence="5">
    <location>
        <begin position="43"/>
        <end position="54"/>
    </location>
</feature>
<sequence>MTGIKSRLRQKLLRRGSSAASSTKSGDRAVKKSISLSKLPKVSNTHSSSNASSSHDIDPRLTQSEVLNAGRDLTPASVLATTAAGTSTSSSLLKDRHDSTAPSAKTDDTSSSLLPPKSKSPEVHVVPPALTLEAPTPLHPPIQPASLQPSPDLNLTSSSNFTTTTTPAANATAEEPAESEELLSELPLQATTHPRPPPIVRRQSLVDPANTRAITLLDPGIPAVAVALPSDPSTDSHQLPAPTNFSAGMLHRKIWVKRPHASATLVQIREDDLVDDVRDMILRKYGNSLGRSFDAPDILLRIVSRDTPNHTSSKSQDRVLGPEEEMCRTLDAYFPGGQSVSEALIIEIPKPRTPKASPRVPLYYAHHDDSANHQTEYFPPMPPVVNPSPAAGIHESRASLTHAPHSIAVLQTGQLPALHSPGSSRRHPKRPNTTRHNTASPTTLTGVHHASASARPSSNRPRHDSSASESKHSATAHAPIPTPPIPVESVRQNSTPPTPRVASPRPDKKPSRSGKKSRPIEPPSLPAGLLDNSVPPINVLIVEDNIINLRVLGAFMQRLKVRWQRAMNGKEAVTKWRAGGFHLVLMDIQLPIMDGLQATREIRRLERVNSIGVFSSGSSEAPNNRLGENGCYGSSDIKEDDKLGEKNMFKSPVIIVALTASSLQSDRHEALAAGCNDFLTKPVNFVWLERKVKEWGCMQALIDFDGWRKWKDFATDSDTTTGTSKLSTSYHTIAPRKKKPASPTIGSHPPSNGEAGPSSVNGGVAKPKDEEKKGKRRSMGVIPPPSLPEEDDAPSISGVKSPEG</sequence>
<dbReference type="PANTHER" id="PTHR45339:SF1">
    <property type="entry name" value="HYBRID SIGNAL TRANSDUCTION HISTIDINE KINASE J"/>
    <property type="match status" value="1"/>
</dbReference>
<evidence type="ECO:0000313" key="7">
    <source>
        <dbReference type="EMBL" id="CAI6341152.1"/>
    </source>
</evidence>
<dbReference type="OrthoDB" id="21225at2759"/>
<dbReference type="InterPro" id="IPR011006">
    <property type="entry name" value="CheY-like_superfamily"/>
</dbReference>
<evidence type="ECO:0000256" key="5">
    <source>
        <dbReference type="SAM" id="MobiDB-lite"/>
    </source>
</evidence>
<dbReference type="EMBL" id="CAOQHR010000011">
    <property type="protein sequence ID" value="CAI6341152.1"/>
    <property type="molecule type" value="Genomic_DNA"/>
</dbReference>
<organism evidence="7 8">
    <name type="scientific">Periconia digitata</name>
    <dbReference type="NCBI Taxonomy" id="1303443"/>
    <lineage>
        <taxon>Eukaryota</taxon>
        <taxon>Fungi</taxon>
        <taxon>Dikarya</taxon>
        <taxon>Ascomycota</taxon>
        <taxon>Pezizomycotina</taxon>
        <taxon>Dothideomycetes</taxon>
        <taxon>Pleosporomycetidae</taxon>
        <taxon>Pleosporales</taxon>
        <taxon>Massarineae</taxon>
        <taxon>Periconiaceae</taxon>
        <taxon>Periconia</taxon>
    </lineage>
</organism>
<feature type="compositionally biased region" description="Basic residues" evidence="5">
    <location>
        <begin position="1"/>
        <end position="14"/>
    </location>
</feature>
<evidence type="ECO:0000259" key="6">
    <source>
        <dbReference type="PROSITE" id="PS50110"/>
    </source>
</evidence>
<dbReference type="PANTHER" id="PTHR45339">
    <property type="entry name" value="HYBRID SIGNAL TRANSDUCTION HISTIDINE KINASE J"/>
    <property type="match status" value="1"/>
</dbReference>
<protein>
    <recommendedName>
        <fullName evidence="6">Response regulatory domain-containing protein</fullName>
    </recommendedName>
</protein>
<feature type="compositionally biased region" description="Low complexity" evidence="5">
    <location>
        <begin position="127"/>
        <end position="136"/>
    </location>
</feature>
<feature type="compositionally biased region" description="Low complexity" evidence="5">
    <location>
        <begin position="448"/>
        <end position="459"/>
    </location>
</feature>
<feature type="region of interest" description="Disordered" evidence="5">
    <location>
        <begin position="416"/>
        <end position="529"/>
    </location>
</feature>
<evidence type="ECO:0000256" key="2">
    <source>
        <dbReference type="ARBA" id="ARBA00023012"/>
    </source>
</evidence>
<feature type="modified residue" description="4-aspartylphosphate" evidence="4">
    <location>
        <position position="587"/>
    </location>
</feature>
<feature type="region of interest" description="Disordered" evidence="5">
    <location>
        <begin position="1"/>
        <end position="66"/>
    </location>
</feature>
<dbReference type="GO" id="GO:0000156">
    <property type="term" value="F:phosphorelay response regulator activity"/>
    <property type="evidence" value="ECO:0007669"/>
    <property type="project" value="UniProtKB-ARBA"/>
</dbReference>
<keyword evidence="2" id="KW-0902">Two-component regulatory system</keyword>
<evidence type="ECO:0000256" key="1">
    <source>
        <dbReference type="ARBA" id="ARBA00022553"/>
    </source>
</evidence>
<feature type="region of interest" description="Disordered" evidence="5">
    <location>
        <begin position="84"/>
        <end position="177"/>
    </location>
</feature>
<dbReference type="Proteomes" id="UP001152607">
    <property type="component" value="Unassembled WGS sequence"/>
</dbReference>
<dbReference type="AlphaFoldDB" id="A0A9W4XZ28"/>
<evidence type="ECO:0000256" key="4">
    <source>
        <dbReference type="PROSITE-ProRule" id="PRU00169"/>
    </source>
</evidence>
<keyword evidence="8" id="KW-1185">Reference proteome</keyword>
<feature type="compositionally biased region" description="Basic residues" evidence="5">
    <location>
        <begin position="424"/>
        <end position="433"/>
    </location>
</feature>
<feature type="domain" description="Response regulatory" evidence="6">
    <location>
        <begin position="538"/>
        <end position="696"/>
    </location>
</feature>
<dbReference type="SMART" id="SM00448">
    <property type="entry name" value="REC"/>
    <property type="match status" value="1"/>
</dbReference>
<accession>A0A9W4XZ28</accession>
<feature type="compositionally biased region" description="Basic and acidic residues" evidence="5">
    <location>
        <begin position="461"/>
        <end position="472"/>
    </location>
</feature>
<proteinExistence type="inferred from homology"/>
<name>A0A9W4XZ28_9PLEO</name>
<dbReference type="Gene3D" id="3.40.50.2300">
    <property type="match status" value="1"/>
</dbReference>
<keyword evidence="1 4" id="KW-0597">Phosphoprotein</keyword>
<evidence type="ECO:0000256" key="3">
    <source>
        <dbReference type="ARBA" id="ARBA00093463"/>
    </source>
</evidence>
<dbReference type="SUPFAM" id="SSF52172">
    <property type="entry name" value="CheY-like"/>
    <property type="match status" value="1"/>
</dbReference>
<dbReference type="Pfam" id="PF00072">
    <property type="entry name" value="Response_reg"/>
    <property type="match status" value="1"/>
</dbReference>
<feature type="compositionally biased region" description="Low complexity" evidence="5">
    <location>
        <begin position="153"/>
        <end position="174"/>
    </location>
</feature>
<reference evidence="7" key="1">
    <citation type="submission" date="2023-01" db="EMBL/GenBank/DDBJ databases">
        <authorList>
            <person name="Van Ghelder C."/>
            <person name="Rancurel C."/>
        </authorList>
    </citation>
    <scope>NUCLEOTIDE SEQUENCE</scope>
    <source>
        <strain evidence="7">CNCM I-4278</strain>
    </source>
</reference>
<dbReference type="InterPro" id="IPR001789">
    <property type="entry name" value="Sig_transdc_resp-reg_receiver"/>
</dbReference>
<dbReference type="FunFam" id="3.40.50.2300:FF:000146">
    <property type="entry name" value="Putative two-component response regulator SSK1p"/>
    <property type="match status" value="1"/>
</dbReference>
<feature type="region of interest" description="Disordered" evidence="5">
    <location>
        <begin position="714"/>
        <end position="804"/>
    </location>
</feature>
<comment type="similarity">
    <text evidence="3">Belongs to the SSK1 family.</text>
</comment>
<feature type="compositionally biased region" description="Polar residues" evidence="5">
    <location>
        <begin position="434"/>
        <end position="445"/>
    </location>
</feature>
<feature type="compositionally biased region" description="Polar residues" evidence="5">
    <location>
        <begin position="716"/>
        <end position="731"/>
    </location>
</feature>
<dbReference type="PROSITE" id="PS50110">
    <property type="entry name" value="RESPONSE_REGULATORY"/>
    <property type="match status" value="1"/>
</dbReference>
<evidence type="ECO:0000313" key="8">
    <source>
        <dbReference type="Proteomes" id="UP001152607"/>
    </source>
</evidence>
<comment type="caution">
    <text evidence="7">The sequence shown here is derived from an EMBL/GenBank/DDBJ whole genome shotgun (WGS) entry which is preliminary data.</text>
</comment>
<gene>
    <name evidence="7" type="ORF">PDIGIT_LOCUS14345</name>
</gene>
<dbReference type="CDD" id="cd17546">
    <property type="entry name" value="REC_hyHK_CKI1_RcsC-like"/>
    <property type="match status" value="1"/>
</dbReference>